<accession>C4Z4K8</accession>
<proteinExistence type="inferred from homology"/>
<dbReference type="Gene3D" id="3.30.300.30">
    <property type="match status" value="1"/>
</dbReference>
<dbReference type="PANTHER" id="PTHR43201:SF5">
    <property type="entry name" value="MEDIUM-CHAIN ACYL-COA LIGASE ACSF2, MITOCHONDRIAL"/>
    <property type="match status" value="1"/>
</dbReference>
<evidence type="ECO:0000259" key="4">
    <source>
        <dbReference type="Pfam" id="PF13193"/>
    </source>
</evidence>
<evidence type="ECO:0000313" key="5">
    <source>
        <dbReference type="EMBL" id="ACR72897.1"/>
    </source>
</evidence>
<dbReference type="PANTHER" id="PTHR43201">
    <property type="entry name" value="ACYL-COA SYNTHETASE"/>
    <property type="match status" value="1"/>
</dbReference>
<dbReference type="InterPro" id="IPR025110">
    <property type="entry name" value="AMP-bd_C"/>
</dbReference>
<keyword evidence="2 5" id="KW-0436">Ligase</keyword>
<dbReference type="Pfam" id="PF13193">
    <property type="entry name" value="AMP-binding_C"/>
    <property type="match status" value="1"/>
</dbReference>
<dbReference type="AlphaFoldDB" id="C4Z4K8"/>
<evidence type="ECO:0000256" key="2">
    <source>
        <dbReference type="ARBA" id="ARBA00022598"/>
    </source>
</evidence>
<dbReference type="Pfam" id="PF00501">
    <property type="entry name" value="AMP-binding"/>
    <property type="match status" value="1"/>
</dbReference>
<dbReference type="Proteomes" id="UP000001476">
    <property type="component" value="Chromosome"/>
</dbReference>
<dbReference type="InterPro" id="IPR020845">
    <property type="entry name" value="AMP-binding_CS"/>
</dbReference>
<sequence>MKLHAVGGSREGIKMPVTEYLERNAREYPDEVALVELNPDEKDTRRTTWKEFGLIEPTTYSPYRREITWSVFNEKANRFANMLISRGIKKGDKVAIIMYNCLEWLPIYFGVLKTGAIAVPFNFRYDSDEIYYCAELAEVDVIVFGPQFIGRIEVNAERLSKGRLLIYVGDNCPSFAESYRELVADCSSKAPDVTITEDDYGAIYFSSGTTGFPKAILHKHRSLTQAAEMEQKHHGTGRYDTFLCIPPLYHTGAKFHWMGSLVAGSKAVLLKGTKPETILKAVSDEECTIVWLLVPWAQDILDALDRGDIKLSDYRLDQWRLMHIGAQPVPPSLIKRWKEYFPKHQYDTNYGLSESTGPGCVHLGVENINKVGAIGIPGYRWECKIVDEDGNTVKQGDVGELCVKGPGVMTCYYRNEEATKEVLKDGWLYTGDMAMQDEDGFYFLVDRKKDVIVSGGENIYPVQIEDFIRRFNKVKDVAVIGLPDHRLGEKTAAIIEVKDGVTCTKEEIEDFCMELPRYKRPKEIIFADIPRNATGKIEKPKLRKMYGADRLVEQENKG</sequence>
<name>C4Z4K8_LACE2</name>
<dbReference type="SUPFAM" id="SSF56801">
    <property type="entry name" value="Acetyl-CoA synthetase-like"/>
    <property type="match status" value="1"/>
</dbReference>
<keyword evidence="6" id="KW-1185">Reference proteome</keyword>
<dbReference type="GO" id="GO:0031956">
    <property type="term" value="F:medium-chain fatty acid-CoA ligase activity"/>
    <property type="evidence" value="ECO:0007669"/>
    <property type="project" value="TreeGrafter"/>
</dbReference>
<evidence type="ECO:0000313" key="6">
    <source>
        <dbReference type="Proteomes" id="UP000001476"/>
    </source>
</evidence>
<dbReference type="EMBL" id="CP001104">
    <property type="protein sequence ID" value="ACR72897.1"/>
    <property type="molecule type" value="Genomic_DNA"/>
</dbReference>
<dbReference type="eggNOG" id="COG0318">
    <property type="taxonomic scope" value="Bacteria"/>
</dbReference>
<dbReference type="Gene3D" id="3.40.50.12780">
    <property type="entry name" value="N-terminal domain of ligase-like"/>
    <property type="match status" value="1"/>
</dbReference>
<dbReference type="InterPro" id="IPR042099">
    <property type="entry name" value="ANL_N_sf"/>
</dbReference>
<dbReference type="KEGG" id="eel:EUBELI_01908"/>
<gene>
    <name evidence="5" type="ordered locus">EUBELI_01908</name>
</gene>
<evidence type="ECO:0000259" key="3">
    <source>
        <dbReference type="Pfam" id="PF00501"/>
    </source>
</evidence>
<evidence type="ECO:0000256" key="1">
    <source>
        <dbReference type="ARBA" id="ARBA00006432"/>
    </source>
</evidence>
<dbReference type="InterPro" id="IPR045851">
    <property type="entry name" value="AMP-bd_C_sf"/>
</dbReference>
<feature type="domain" description="AMP-dependent synthetase/ligase" evidence="3">
    <location>
        <begin position="22"/>
        <end position="413"/>
    </location>
</feature>
<organism evidence="5 6">
    <name type="scientific">Lachnospira eligens (strain ATCC 27750 / DSM 3376 / VPI C15-48 / C15-B4)</name>
    <name type="common">Eubacterium eligens</name>
    <dbReference type="NCBI Taxonomy" id="515620"/>
    <lineage>
        <taxon>Bacteria</taxon>
        <taxon>Bacillati</taxon>
        <taxon>Bacillota</taxon>
        <taxon>Clostridia</taxon>
        <taxon>Lachnospirales</taxon>
        <taxon>Lachnospiraceae</taxon>
        <taxon>Lachnospira</taxon>
    </lineage>
</organism>
<dbReference type="HOGENOM" id="CLU_000022_59_10_9"/>
<comment type="similarity">
    <text evidence="1">Belongs to the ATP-dependent AMP-binding enzyme family.</text>
</comment>
<dbReference type="PROSITE" id="PS00455">
    <property type="entry name" value="AMP_BINDING"/>
    <property type="match status" value="1"/>
</dbReference>
<protein>
    <submittedName>
        <fullName evidence="5">Long-chain fatty-acid-CoA ligase</fullName>
    </submittedName>
</protein>
<dbReference type="InterPro" id="IPR000873">
    <property type="entry name" value="AMP-dep_synth/lig_dom"/>
</dbReference>
<feature type="domain" description="AMP-binding enzyme C-terminal" evidence="4">
    <location>
        <begin position="464"/>
        <end position="536"/>
    </location>
</feature>
<reference evidence="5 6" key="1">
    <citation type="journal article" date="2009" name="Proc. Natl. Acad. Sci. U.S.A.">
        <title>Characterizing a model human gut microbiota composed of members of its two dominant bacterial phyla.</title>
        <authorList>
            <person name="Mahowald M.A."/>
            <person name="Rey F.E."/>
            <person name="Seedorf H."/>
            <person name="Turnbaugh P.J."/>
            <person name="Fulton R.S."/>
            <person name="Wollam A."/>
            <person name="Shah N."/>
            <person name="Wang C."/>
            <person name="Magrini V."/>
            <person name="Wilson R.K."/>
            <person name="Cantarel B.L."/>
            <person name="Coutinho P.M."/>
            <person name="Henrissat B."/>
            <person name="Crock L.W."/>
            <person name="Russell A."/>
            <person name="Verberkmoes N.C."/>
            <person name="Hettich R.L."/>
            <person name="Gordon J.I."/>
        </authorList>
    </citation>
    <scope>NUCLEOTIDE SEQUENCE [LARGE SCALE GENOMIC DNA]</scope>
    <source>
        <strain evidence="6">ATCC 27750 / DSM 3376 / VPI C15-48 / C15-B4</strain>
    </source>
</reference>
<dbReference type="GO" id="GO:0006631">
    <property type="term" value="P:fatty acid metabolic process"/>
    <property type="evidence" value="ECO:0007669"/>
    <property type="project" value="TreeGrafter"/>
</dbReference>
<dbReference type="STRING" id="515620.EUBELI_01908"/>